<name>A0A3M8SII9_9ACTN</name>
<dbReference type="PANTHER" id="PTHR35803">
    <property type="entry name" value="GLUCAN 1,4-ALPHA-GLUCOSIDASE SUSB-RELATED"/>
    <property type="match status" value="1"/>
</dbReference>
<dbReference type="InterPro" id="IPR014718">
    <property type="entry name" value="GH-type_carb-bd"/>
</dbReference>
<dbReference type="PANTHER" id="PTHR35803:SF2">
    <property type="entry name" value="RETAINING ALPHA-GALACTOSIDASE"/>
    <property type="match status" value="1"/>
</dbReference>
<dbReference type="SUPFAM" id="SSF51445">
    <property type="entry name" value="(Trans)glycosidases"/>
    <property type="match status" value="1"/>
</dbReference>
<dbReference type="RefSeq" id="WP_123108530.1">
    <property type="nucleotide sequence ID" value="NZ_RIBZ01000879.1"/>
</dbReference>
<dbReference type="Pfam" id="PF14508">
    <property type="entry name" value="GH97_N"/>
    <property type="match status" value="1"/>
</dbReference>
<feature type="domain" description="Glycosyl-hydrolase 97 C-terminal oligomerisation" evidence="5">
    <location>
        <begin position="539"/>
        <end position="625"/>
    </location>
</feature>
<dbReference type="Pfam" id="PF10566">
    <property type="entry name" value="Glyco_hydro_97"/>
    <property type="match status" value="1"/>
</dbReference>
<sequence>MERSVRRSTLVLLLCAALGMTLFVTGPARAKGQVRDSAWTVSGPSPRASDSGPLARLRLDRASGALTLQVSRAGRTVVEPSPVGIVTERADLSRGLRYLGRSDRTVAGQYRSTVGKERSRAFRMTEARFRFRGDGGARLDVLVRVSGDGVAYRYVLPSGSGDVLGETSAVTLPADADAWLGTYRKDNENLFKHYTAATAPAGEYMAQALFETGGTYALIAESDLTGRYSAARLVHEEGRPTYRIGLWDQRVESDGPLSTPWRAMVVGDLATVTESTFTDDLAPASKVADTSWIRPGPALWTWLAGGRPAGQSLSMQKGYVDYAARRGWPYVVVDAGWYFDPDQWDVTDPDWQRNSWIPELVRYAKERKVGIQVWIHQRDLDTAEEREQWLPTLEKWGVKGVKIDFMDSEAQETLRWYDEILPATAAHHLLVNFHGSTIPKGIQRTWPQVMTMEGVNGEEKRVNTPEHLATLPFTRNVIGSMDFTPGAFQRAERPNAASDAGELGLSVLYESGIQNLAGTPESYDARPQARRFLEQIPASWDRTRLLAGRPGESAVLARAKGERWFIGGIFTGDAHTAAVPLRLGQGTWLVDLVRDGADGLVREPRVVRGGDTVSVPVVKDGGFAAIACRWRPGVTSCDRSS</sequence>
<proteinExistence type="predicted"/>
<evidence type="ECO:0000313" key="7">
    <source>
        <dbReference type="Proteomes" id="UP000275401"/>
    </source>
</evidence>
<keyword evidence="2" id="KW-0326">Glycosidase</keyword>
<evidence type="ECO:0000259" key="3">
    <source>
        <dbReference type="Pfam" id="PF10566"/>
    </source>
</evidence>
<evidence type="ECO:0000259" key="5">
    <source>
        <dbReference type="Pfam" id="PF14509"/>
    </source>
</evidence>
<dbReference type="InterPro" id="IPR029483">
    <property type="entry name" value="GH97_C"/>
</dbReference>
<evidence type="ECO:0000256" key="2">
    <source>
        <dbReference type="ARBA" id="ARBA00023295"/>
    </source>
</evidence>
<dbReference type="InterPro" id="IPR013780">
    <property type="entry name" value="Glyco_hydro_b"/>
</dbReference>
<feature type="domain" description="Glycosyl-hydrolase 97 N-terminal" evidence="4">
    <location>
        <begin position="61"/>
        <end position="282"/>
    </location>
</feature>
<dbReference type="AlphaFoldDB" id="A0A3M8SII9"/>
<dbReference type="Proteomes" id="UP000275401">
    <property type="component" value="Unassembled WGS sequence"/>
</dbReference>
<dbReference type="Gene3D" id="2.60.40.1180">
    <property type="entry name" value="Golgi alpha-mannosidase II"/>
    <property type="match status" value="1"/>
</dbReference>
<dbReference type="InterPro" id="IPR017853">
    <property type="entry name" value="GH"/>
</dbReference>
<accession>A0A3M8SII9</accession>
<dbReference type="InterPro" id="IPR029486">
    <property type="entry name" value="GH97_N"/>
</dbReference>
<feature type="domain" description="Glycosyl-hydrolase 97 catalytic" evidence="3">
    <location>
        <begin position="308"/>
        <end position="455"/>
    </location>
</feature>
<keyword evidence="1" id="KW-0378">Hydrolase</keyword>
<protein>
    <submittedName>
        <fullName evidence="6">Alpha-galactosidase</fullName>
    </submittedName>
</protein>
<evidence type="ECO:0000313" key="6">
    <source>
        <dbReference type="EMBL" id="RNF78712.1"/>
    </source>
</evidence>
<keyword evidence="7" id="KW-1185">Reference proteome</keyword>
<dbReference type="Pfam" id="PF14509">
    <property type="entry name" value="GH97_C"/>
    <property type="match status" value="1"/>
</dbReference>
<dbReference type="GO" id="GO:0030246">
    <property type="term" value="F:carbohydrate binding"/>
    <property type="evidence" value="ECO:0007669"/>
    <property type="project" value="InterPro"/>
</dbReference>
<evidence type="ECO:0000256" key="1">
    <source>
        <dbReference type="ARBA" id="ARBA00022801"/>
    </source>
</evidence>
<evidence type="ECO:0000259" key="4">
    <source>
        <dbReference type="Pfam" id="PF14508"/>
    </source>
</evidence>
<dbReference type="Gene3D" id="3.20.20.70">
    <property type="entry name" value="Aldolase class I"/>
    <property type="match status" value="1"/>
</dbReference>
<comment type="caution">
    <text evidence="6">The sequence shown here is derived from an EMBL/GenBank/DDBJ whole genome shotgun (WGS) entry which is preliminary data.</text>
</comment>
<dbReference type="EMBL" id="RIBZ01000879">
    <property type="protein sequence ID" value="RNF78712.1"/>
    <property type="molecule type" value="Genomic_DNA"/>
</dbReference>
<dbReference type="InterPro" id="IPR019563">
    <property type="entry name" value="GH97_catalytic"/>
</dbReference>
<dbReference type="Gene3D" id="2.70.98.10">
    <property type="match status" value="1"/>
</dbReference>
<dbReference type="InterPro" id="IPR013785">
    <property type="entry name" value="Aldolase_TIM"/>
</dbReference>
<dbReference type="InterPro" id="IPR052720">
    <property type="entry name" value="Glycosyl_hydrolase_97"/>
</dbReference>
<dbReference type="GO" id="GO:0016798">
    <property type="term" value="F:hydrolase activity, acting on glycosyl bonds"/>
    <property type="evidence" value="ECO:0007669"/>
    <property type="project" value="UniProtKB-KW"/>
</dbReference>
<reference evidence="6 7" key="1">
    <citation type="submission" date="2018-11" db="EMBL/GenBank/DDBJ databases">
        <title>The Potential of Streptomyces as Biocontrol Agents against the Tomato grey mould, Botrytis cinerea (Gray mold) Frontiers in Microbiology.</title>
        <authorList>
            <person name="Li D."/>
        </authorList>
    </citation>
    <scope>NUCLEOTIDE SEQUENCE [LARGE SCALE GENOMIC DNA]</scope>
    <source>
        <strain evidence="6 7">NEAU-LD23</strain>
    </source>
</reference>
<gene>
    <name evidence="6" type="ORF">EEJ42_48590</name>
</gene>
<organism evidence="6 7">
    <name type="scientific">Streptomyces botrytidirepellens</name>
    <dbReference type="NCBI Taxonomy" id="2486417"/>
    <lineage>
        <taxon>Bacteria</taxon>
        <taxon>Bacillati</taxon>
        <taxon>Actinomycetota</taxon>
        <taxon>Actinomycetes</taxon>
        <taxon>Kitasatosporales</taxon>
        <taxon>Streptomycetaceae</taxon>
        <taxon>Streptomyces</taxon>
    </lineage>
</organism>